<feature type="chain" id="PRO_5032959497" evidence="1">
    <location>
        <begin position="24"/>
        <end position="144"/>
    </location>
</feature>
<keyword evidence="3" id="KW-0413">Isomerase</keyword>
<comment type="caution">
    <text evidence="3">The sequence shown here is derived from an EMBL/GenBank/DDBJ whole genome shotgun (WGS) entry which is preliminary data.</text>
</comment>
<name>A0A840TEG4_9BACT</name>
<dbReference type="Pfam" id="PF14534">
    <property type="entry name" value="DUF4440"/>
    <property type="match status" value="1"/>
</dbReference>
<evidence type="ECO:0000259" key="2">
    <source>
        <dbReference type="Pfam" id="PF14534"/>
    </source>
</evidence>
<dbReference type="EMBL" id="JACHGF010000001">
    <property type="protein sequence ID" value="MBB5282516.1"/>
    <property type="molecule type" value="Genomic_DNA"/>
</dbReference>
<keyword evidence="4" id="KW-1185">Reference proteome</keyword>
<dbReference type="GO" id="GO:0016853">
    <property type="term" value="F:isomerase activity"/>
    <property type="evidence" value="ECO:0007669"/>
    <property type="project" value="UniProtKB-KW"/>
</dbReference>
<dbReference type="InterPro" id="IPR027843">
    <property type="entry name" value="DUF4440"/>
</dbReference>
<reference evidence="3 4" key="1">
    <citation type="submission" date="2020-08" db="EMBL/GenBank/DDBJ databases">
        <title>Genomic Encyclopedia of Type Strains, Phase IV (KMG-IV): sequencing the most valuable type-strain genomes for metagenomic binning, comparative biology and taxonomic classification.</title>
        <authorList>
            <person name="Goeker M."/>
        </authorList>
    </citation>
    <scope>NUCLEOTIDE SEQUENCE [LARGE SCALE GENOMIC DNA]</scope>
    <source>
        <strain evidence="3 4">DSM 105074</strain>
    </source>
</reference>
<dbReference type="AlphaFoldDB" id="A0A840TEG4"/>
<evidence type="ECO:0000313" key="4">
    <source>
        <dbReference type="Proteomes" id="UP000557307"/>
    </source>
</evidence>
<keyword evidence="1" id="KW-0732">Signal</keyword>
<feature type="signal peptide" evidence="1">
    <location>
        <begin position="1"/>
        <end position="23"/>
    </location>
</feature>
<dbReference type="Proteomes" id="UP000557307">
    <property type="component" value="Unassembled WGS sequence"/>
</dbReference>
<organism evidence="3 4">
    <name type="scientific">Rhabdobacter roseus</name>
    <dbReference type="NCBI Taxonomy" id="1655419"/>
    <lineage>
        <taxon>Bacteria</taxon>
        <taxon>Pseudomonadati</taxon>
        <taxon>Bacteroidota</taxon>
        <taxon>Cytophagia</taxon>
        <taxon>Cytophagales</taxon>
        <taxon>Cytophagaceae</taxon>
        <taxon>Rhabdobacter</taxon>
    </lineage>
</organism>
<gene>
    <name evidence="3" type="ORF">HNQ92_000637</name>
</gene>
<proteinExistence type="predicted"/>
<protein>
    <submittedName>
        <fullName evidence="3">Ketosteroid isomerase-like protein</fullName>
    </submittedName>
</protein>
<accession>A0A840TEG4</accession>
<evidence type="ECO:0000256" key="1">
    <source>
        <dbReference type="SAM" id="SignalP"/>
    </source>
</evidence>
<dbReference type="SUPFAM" id="SSF54427">
    <property type="entry name" value="NTF2-like"/>
    <property type="match status" value="1"/>
</dbReference>
<dbReference type="Gene3D" id="3.10.450.50">
    <property type="match status" value="1"/>
</dbReference>
<sequence length="144" mass="16388">MMRNYMLCLVLIFLAGVAVGQSAADRQVILGTLDRQTSDWNEGNIEAFMKGYWESDSLMFVGKSGVTYGYQRTFEGYLQRYPDRATMGTLKFDILHLSFPEPNVAFLVGKWHLTRPEAGDVGGHYTLLWRKLNGKWVIVCDHTS</sequence>
<evidence type="ECO:0000313" key="3">
    <source>
        <dbReference type="EMBL" id="MBB5282516.1"/>
    </source>
</evidence>
<feature type="domain" description="DUF4440" evidence="2">
    <location>
        <begin position="35"/>
        <end position="138"/>
    </location>
</feature>
<dbReference type="InterPro" id="IPR032710">
    <property type="entry name" value="NTF2-like_dom_sf"/>
</dbReference>